<dbReference type="AlphaFoldDB" id="A0AAD9SFR4"/>
<feature type="region of interest" description="Disordered" evidence="1">
    <location>
        <begin position="78"/>
        <end position="107"/>
    </location>
</feature>
<accession>A0AAD9SFR4</accession>
<protein>
    <submittedName>
        <fullName evidence="2">Uncharacterized protein</fullName>
    </submittedName>
</protein>
<feature type="compositionally biased region" description="Basic and acidic residues" evidence="1">
    <location>
        <begin position="78"/>
        <end position="100"/>
    </location>
</feature>
<name>A0AAD9SFR4_PHOAM</name>
<evidence type="ECO:0000256" key="1">
    <source>
        <dbReference type="SAM" id="MobiDB-lite"/>
    </source>
</evidence>
<dbReference type="EMBL" id="JAUJFL010000004">
    <property type="protein sequence ID" value="KAK2605246.1"/>
    <property type="molecule type" value="Genomic_DNA"/>
</dbReference>
<gene>
    <name evidence="2" type="ORF">N8I77_008097</name>
</gene>
<keyword evidence="3" id="KW-1185">Reference proteome</keyword>
<sequence>MRPRSSKHSSVWVTSTTRQVLAEIVQPKSPTDGMIMTDAQPEIDRFQDNGAPVYPLFIGEIREYKQAATNEETVKVLEHANQSRKENPKGIKPWRARDDPNWLTTNG</sequence>
<evidence type="ECO:0000313" key="3">
    <source>
        <dbReference type="Proteomes" id="UP001265746"/>
    </source>
</evidence>
<dbReference type="Proteomes" id="UP001265746">
    <property type="component" value="Unassembled WGS sequence"/>
</dbReference>
<proteinExistence type="predicted"/>
<organism evidence="2 3">
    <name type="scientific">Phomopsis amygdali</name>
    <name type="common">Fusicoccum amygdali</name>
    <dbReference type="NCBI Taxonomy" id="1214568"/>
    <lineage>
        <taxon>Eukaryota</taxon>
        <taxon>Fungi</taxon>
        <taxon>Dikarya</taxon>
        <taxon>Ascomycota</taxon>
        <taxon>Pezizomycotina</taxon>
        <taxon>Sordariomycetes</taxon>
        <taxon>Sordariomycetidae</taxon>
        <taxon>Diaporthales</taxon>
        <taxon>Diaporthaceae</taxon>
        <taxon>Diaporthe</taxon>
    </lineage>
</organism>
<reference evidence="2" key="1">
    <citation type="submission" date="2023-06" db="EMBL/GenBank/DDBJ databases">
        <authorList>
            <person name="Noh H."/>
        </authorList>
    </citation>
    <scope>NUCLEOTIDE SEQUENCE</scope>
    <source>
        <strain evidence="2">DUCC20226</strain>
    </source>
</reference>
<comment type="caution">
    <text evidence="2">The sequence shown here is derived from an EMBL/GenBank/DDBJ whole genome shotgun (WGS) entry which is preliminary data.</text>
</comment>
<evidence type="ECO:0000313" key="2">
    <source>
        <dbReference type="EMBL" id="KAK2605246.1"/>
    </source>
</evidence>